<dbReference type="AlphaFoldDB" id="A0A370PYB2"/>
<feature type="transmembrane region" description="Helical" evidence="1">
    <location>
        <begin position="74"/>
        <end position="93"/>
    </location>
</feature>
<evidence type="ECO:0000313" key="2">
    <source>
        <dbReference type="EMBL" id="RDK47177.1"/>
    </source>
</evidence>
<accession>A0A370PYB2</accession>
<feature type="transmembrane region" description="Helical" evidence="1">
    <location>
        <begin position="34"/>
        <end position="53"/>
    </location>
</feature>
<evidence type="ECO:0000256" key="1">
    <source>
        <dbReference type="SAM" id="Phobius"/>
    </source>
</evidence>
<reference evidence="2 3" key="1">
    <citation type="submission" date="2018-07" db="EMBL/GenBank/DDBJ databases">
        <title>Section-level genome sequencing of Aspergillus section Nigri to investigate inter- and intra-species variation.</title>
        <authorList>
            <consortium name="DOE Joint Genome Institute"/>
            <person name="Vesth T.C."/>
            <person name="Nybo J.L."/>
            <person name="Theobald S."/>
            <person name="Frisvad J.C."/>
            <person name="Larsen T.O."/>
            <person name="Nielsen K.F."/>
            <person name="Hoof J.B."/>
            <person name="Brandl J."/>
            <person name="Salamov A."/>
            <person name="Riley R."/>
            <person name="Gladden J.M."/>
            <person name="Phatale P."/>
            <person name="Nielsen M.T."/>
            <person name="Lyhne E.K."/>
            <person name="Kogle M.E."/>
            <person name="Strasser K."/>
            <person name="McDonnell E."/>
            <person name="Barry K."/>
            <person name="Clum A."/>
            <person name="Chen C."/>
            <person name="Nolan M."/>
            <person name="Sandor L."/>
            <person name="Kuo A."/>
            <person name="Lipzen A."/>
            <person name="Hainaut M."/>
            <person name="Drula E."/>
            <person name="Tsang A."/>
            <person name="Magnuson J.K."/>
            <person name="Henrissat B."/>
            <person name="Wiebenga A."/>
            <person name="Simmons B.A."/>
            <person name="Makela M.R."/>
            <person name="De vries R.P."/>
            <person name="Grigoriev I.V."/>
            <person name="Mortensen U.H."/>
            <person name="Baker S.E."/>
            <person name="Andersen M.R."/>
        </authorList>
    </citation>
    <scope>NUCLEOTIDE SEQUENCE [LARGE SCALE GENOMIC DNA]</scope>
    <source>
        <strain evidence="2 3">ATCC 13157</strain>
    </source>
</reference>
<keyword evidence="1" id="KW-1133">Transmembrane helix</keyword>
<organism evidence="2 3">
    <name type="scientific">Aspergillus phoenicis ATCC 13157</name>
    <dbReference type="NCBI Taxonomy" id="1353007"/>
    <lineage>
        <taxon>Eukaryota</taxon>
        <taxon>Fungi</taxon>
        <taxon>Dikarya</taxon>
        <taxon>Ascomycota</taxon>
        <taxon>Pezizomycotina</taxon>
        <taxon>Eurotiomycetes</taxon>
        <taxon>Eurotiomycetidae</taxon>
        <taxon>Eurotiales</taxon>
        <taxon>Aspergillaceae</taxon>
        <taxon>Aspergillus</taxon>
    </lineage>
</organism>
<proteinExistence type="predicted"/>
<keyword evidence="1" id="KW-0472">Membrane</keyword>
<evidence type="ECO:0000313" key="3">
    <source>
        <dbReference type="Proteomes" id="UP000254937"/>
    </source>
</evidence>
<dbReference type="Proteomes" id="UP000254937">
    <property type="component" value="Unassembled WGS sequence"/>
</dbReference>
<keyword evidence="3" id="KW-1185">Reference proteome</keyword>
<name>A0A370PYB2_ASPPH</name>
<sequence>MDDGSHAIYLSMVDECLCFDCDLSVTTVEDCMNLSSYAIPLFSFFAMFLYYVFLFEVSKAKKERMQANKQAERIYSCGIFNFLFFSSFCFLSLSGC</sequence>
<dbReference type="EMBL" id="KZ851845">
    <property type="protein sequence ID" value="RDK47177.1"/>
    <property type="molecule type" value="Genomic_DNA"/>
</dbReference>
<protein>
    <submittedName>
        <fullName evidence="2">Uncharacterized protein</fullName>
    </submittedName>
</protein>
<gene>
    <name evidence="2" type="ORF">M752DRAFT_70984</name>
</gene>
<keyword evidence="1" id="KW-0812">Transmembrane</keyword>